<keyword evidence="2" id="KW-1185">Reference proteome</keyword>
<organism evidence="1 2">
    <name type="scientific">Streptomyces marokkonensis</name>
    <dbReference type="NCBI Taxonomy" id="324855"/>
    <lineage>
        <taxon>Bacteria</taxon>
        <taxon>Bacillati</taxon>
        <taxon>Actinomycetota</taxon>
        <taxon>Actinomycetes</taxon>
        <taxon>Kitasatosporales</taxon>
        <taxon>Streptomycetaceae</taxon>
        <taxon>Streptomyces</taxon>
    </lineage>
</organism>
<evidence type="ECO:0000313" key="1">
    <source>
        <dbReference type="EMBL" id="GAA4016126.1"/>
    </source>
</evidence>
<reference evidence="2" key="1">
    <citation type="journal article" date="2019" name="Int. J. Syst. Evol. Microbiol.">
        <title>The Global Catalogue of Microorganisms (GCM) 10K type strain sequencing project: providing services to taxonomists for standard genome sequencing and annotation.</title>
        <authorList>
            <consortium name="The Broad Institute Genomics Platform"/>
            <consortium name="The Broad Institute Genome Sequencing Center for Infectious Disease"/>
            <person name="Wu L."/>
            <person name="Ma J."/>
        </authorList>
    </citation>
    <scope>NUCLEOTIDE SEQUENCE [LARGE SCALE GENOMIC DNA]</scope>
    <source>
        <strain evidence="2">JCM 17027</strain>
    </source>
</reference>
<accession>A0ABP7STK0</accession>
<dbReference type="EMBL" id="BAABCQ010000289">
    <property type="protein sequence ID" value="GAA4016126.1"/>
    <property type="molecule type" value="Genomic_DNA"/>
</dbReference>
<evidence type="ECO:0000313" key="2">
    <source>
        <dbReference type="Proteomes" id="UP001500034"/>
    </source>
</evidence>
<comment type="caution">
    <text evidence="1">The sequence shown here is derived from an EMBL/GenBank/DDBJ whole genome shotgun (WGS) entry which is preliminary data.</text>
</comment>
<protein>
    <submittedName>
        <fullName evidence="1">Uncharacterized protein</fullName>
    </submittedName>
</protein>
<dbReference type="Proteomes" id="UP001500034">
    <property type="component" value="Unassembled WGS sequence"/>
</dbReference>
<proteinExistence type="predicted"/>
<sequence>MVAHFLPAPGRPTVAVAGPVVATCAAVTVVPGPAMAMLLPLTSAGADSGGRRGSQ</sequence>
<gene>
    <name evidence="1" type="ORF">GCM10022384_69210</name>
</gene>
<name>A0ABP7STK0_9ACTN</name>